<dbReference type="Proteomes" id="UP000275772">
    <property type="component" value="Unassembled WGS sequence"/>
</dbReference>
<organism evidence="2 3">
    <name type="scientific">Blumeria hordei</name>
    <name type="common">Barley powdery mildew</name>
    <name type="synonym">Blumeria graminis f. sp. hordei</name>
    <dbReference type="NCBI Taxonomy" id="2867405"/>
    <lineage>
        <taxon>Eukaryota</taxon>
        <taxon>Fungi</taxon>
        <taxon>Dikarya</taxon>
        <taxon>Ascomycota</taxon>
        <taxon>Pezizomycotina</taxon>
        <taxon>Leotiomycetes</taxon>
        <taxon>Erysiphales</taxon>
        <taxon>Erysiphaceae</taxon>
        <taxon>Blumeria</taxon>
    </lineage>
</organism>
<dbReference type="EMBL" id="UNSH01000045">
    <property type="protein sequence ID" value="SZF02640.1"/>
    <property type="molecule type" value="Genomic_DNA"/>
</dbReference>
<dbReference type="AlphaFoldDB" id="A0A383UTH9"/>
<evidence type="ECO:0000313" key="3">
    <source>
        <dbReference type="Proteomes" id="UP000275772"/>
    </source>
</evidence>
<reference evidence="2 3" key="1">
    <citation type="submission" date="2017-11" db="EMBL/GenBank/DDBJ databases">
        <authorList>
            <person name="Kracher B."/>
        </authorList>
    </citation>
    <scope>NUCLEOTIDE SEQUENCE [LARGE SCALE GENOMIC DNA]</scope>
    <source>
        <strain evidence="2 3">RACE1</strain>
    </source>
</reference>
<feature type="region of interest" description="Disordered" evidence="1">
    <location>
        <begin position="84"/>
        <end position="107"/>
    </location>
</feature>
<accession>A0A383UTH9</accession>
<evidence type="ECO:0000256" key="1">
    <source>
        <dbReference type="SAM" id="MobiDB-lite"/>
    </source>
</evidence>
<dbReference type="VEuPathDB" id="FungiDB:BLGHR1_13425"/>
<sequence length="205" mass="21991">MSAVAAASRLQKSRSLTHRSIPDTQRSHRMTTSRHTLQFNSTDALGLVMLMLGCFCLVGSSRGQEKNMPARATCDDNRWVREGGGGHTPVDQMTSHRPISSRDSEGRSAKRAMMGIRALADDNLPNLVSLAKPGLSVAVDFALATARSVEVACSTHMQIVGCLFALPACTSAGVGDAQSTLNMTLSVQVLPPRHNHQINRRGSPD</sequence>
<feature type="region of interest" description="Disordered" evidence="1">
    <location>
        <begin position="1"/>
        <end position="32"/>
    </location>
</feature>
<proteinExistence type="predicted"/>
<protein>
    <submittedName>
        <fullName evidence="2">Uncharacterized protein</fullName>
    </submittedName>
</protein>
<evidence type="ECO:0000313" key="2">
    <source>
        <dbReference type="EMBL" id="SZF02640.1"/>
    </source>
</evidence>
<name>A0A383UTH9_BLUHO</name>
<gene>
    <name evidence="2" type="ORF">BLGHR1_13425</name>
</gene>